<proteinExistence type="inferred from homology"/>
<dbReference type="RefSeq" id="WP_307691739.1">
    <property type="nucleotide sequence ID" value="NZ_JAUSRO010000015.1"/>
</dbReference>
<gene>
    <name evidence="8" type="ORF">J2W36_004248</name>
</gene>
<evidence type="ECO:0000256" key="4">
    <source>
        <dbReference type="ARBA" id="ARBA00022827"/>
    </source>
</evidence>
<dbReference type="Proteomes" id="UP001226867">
    <property type="component" value="Unassembled WGS sequence"/>
</dbReference>
<dbReference type="PROSITE" id="PS00624">
    <property type="entry name" value="GMC_OXRED_2"/>
    <property type="match status" value="1"/>
</dbReference>
<feature type="domain" description="Glucose-methanol-choline oxidoreductase N-terminal" evidence="6">
    <location>
        <begin position="77"/>
        <end position="100"/>
    </location>
</feature>
<comment type="caution">
    <text evidence="8">The sequence shown here is derived from an EMBL/GenBank/DDBJ whole genome shotgun (WGS) entry which is preliminary data.</text>
</comment>
<evidence type="ECO:0000313" key="8">
    <source>
        <dbReference type="EMBL" id="MDP9901976.1"/>
    </source>
</evidence>
<dbReference type="InterPro" id="IPR007867">
    <property type="entry name" value="GMC_OxRtase_C"/>
</dbReference>
<evidence type="ECO:0000256" key="5">
    <source>
        <dbReference type="RuleBase" id="RU003968"/>
    </source>
</evidence>
<name>A0ABT9SCB1_9BURK</name>
<dbReference type="PROSITE" id="PS00623">
    <property type="entry name" value="GMC_OXRED_1"/>
    <property type="match status" value="1"/>
</dbReference>
<evidence type="ECO:0000259" key="7">
    <source>
        <dbReference type="PROSITE" id="PS00624"/>
    </source>
</evidence>
<protein>
    <submittedName>
        <fullName evidence="8">Choline dehydrogenase-like flavoprotein</fullName>
    </submittedName>
</protein>
<keyword evidence="4 5" id="KW-0274">FAD</keyword>
<evidence type="ECO:0000313" key="9">
    <source>
        <dbReference type="Proteomes" id="UP001226867"/>
    </source>
</evidence>
<evidence type="ECO:0000256" key="3">
    <source>
        <dbReference type="ARBA" id="ARBA00022630"/>
    </source>
</evidence>
<reference evidence="8 9" key="1">
    <citation type="submission" date="2023-07" db="EMBL/GenBank/DDBJ databases">
        <title>Sorghum-associated microbial communities from plants grown in Nebraska, USA.</title>
        <authorList>
            <person name="Schachtman D."/>
        </authorList>
    </citation>
    <scope>NUCLEOTIDE SEQUENCE [LARGE SCALE GENOMIC DNA]</scope>
    <source>
        <strain evidence="8 9">DS1607</strain>
    </source>
</reference>
<dbReference type="Pfam" id="PF05199">
    <property type="entry name" value="GMC_oxred_C"/>
    <property type="match status" value="1"/>
</dbReference>
<sequence length="527" mass="56509">MYDTIIVGAGSAGCVLANRLSADPARRVLLLEAGRAAPRNADIPANWPLMLNTEVDWGFHTVPQAGCRMRRMYWPRGRMVGGSGALNAMIYMRGLPSDYARWEAAGCAGWGWRDVLPAFVKSERNLRWHDAPLHGTQGELVVSDIAHIDPVERLWIEAAQAAGLPWNDDFNGPTQTGVGLFQATVREGERWGTGKAFLAPALARPNLTVHTGATLLRVQFTGKRATGVSFLVNGVPQTAQAACEIVLSAGAIGSPHLLLQSGIGPADELATLGIASVVDLPGVGRNLQDHINCPVTFATTERFGIAQASAEEAAAQLQQWERSRSGPLVSNWSACGGFAHIDANAQDPDLQLYCIVTPHRDHARNLSTQPGITLFSVAQRPRSHGVLRLRSADPLEAPAIDPRYFSDPEGADLQLVVDGIRLQRRIAAQSPLREVIHGEFEASALAQSDAELADFVRSQATSLYHPTSTCSMGTGAMAVVDAQCRVRGVEGLRVADASVFPSMVSGNTNAPTIMVAERVADFILNES</sequence>
<organism evidence="8 9">
    <name type="scientific">Variovorax ginsengisoli</name>
    <dbReference type="NCBI Taxonomy" id="363844"/>
    <lineage>
        <taxon>Bacteria</taxon>
        <taxon>Pseudomonadati</taxon>
        <taxon>Pseudomonadota</taxon>
        <taxon>Betaproteobacteria</taxon>
        <taxon>Burkholderiales</taxon>
        <taxon>Comamonadaceae</taxon>
        <taxon>Variovorax</taxon>
    </lineage>
</organism>
<dbReference type="PANTHER" id="PTHR11552">
    <property type="entry name" value="GLUCOSE-METHANOL-CHOLINE GMC OXIDOREDUCTASE"/>
    <property type="match status" value="1"/>
</dbReference>
<evidence type="ECO:0000259" key="6">
    <source>
        <dbReference type="PROSITE" id="PS00623"/>
    </source>
</evidence>
<accession>A0ABT9SCB1</accession>
<comment type="cofactor">
    <cofactor evidence="1">
        <name>FAD</name>
        <dbReference type="ChEBI" id="CHEBI:57692"/>
    </cofactor>
</comment>
<keyword evidence="3 5" id="KW-0285">Flavoprotein</keyword>
<dbReference type="EMBL" id="JAUSRO010000015">
    <property type="protein sequence ID" value="MDP9901976.1"/>
    <property type="molecule type" value="Genomic_DNA"/>
</dbReference>
<dbReference type="InterPro" id="IPR000172">
    <property type="entry name" value="GMC_OxRdtase_N"/>
</dbReference>
<evidence type="ECO:0000256" key="1">
    <source>
        <dbReference type="ARBA" id="ARBA00001974"/>
    </source>
</evidence>
<comment type="similarity">
    <text evidence="2 5">Belongs to the GMC oxidoreductase family.</text>
</comment>
<dbReference type="SUPFAM" id="SSF51905">
    <property type="entry name" value="FAD/NAD(P)-binding domain"/>
    <property type="match status" value="1"/>
</dbReference>
<dbReference type="Gene3D" id="3.30.410.40">
    <property type="match status" value="1"/>
</dbReference>
<dbReference type="SUPFAM" id="SSF54373">
    <property type="entry name" value="FAD-linked reductases, C-terminal domain"/>
    <property type="match status" value="1"/>
</dbReference>
<dbReference type="PIRSF" id="PIRSF000137">
    <property type="entry name" value="Alcohol_oxidase"/>
    <property type="match status" value="1"/>
</dbReference>
<dbReference type="InterPro" id="IPR012132">
    <property type="entry name" value="GMC_OxRdtase"/>
</dbReference>
<dbReference type="Pfam" id="PF00732">
    <property type="entry name" value="GMC_oxred_N"/>
    <property type="match status" value="1"/>
</dbReference>
<evidence type="ECO:0000256" key="2">
    <source>
        <dbReference type="ARBA" id="ARBA00010790"/>
    </source>
</evidence>
<dbReference type="Gene3D" id="3.50.50.60">
    <property type="entry name" value="FAD/NAD(P)-binding domain"/>
    <property type="match status" value="1"/>
</dbReference>
<dbReference type="PANTHER" id="PTHR11552:SF147">
    <property type="entry name" value="CHOLINE DEHYDROGENASE, MITOCHONDRIAL"/>
    <property type="match status" value="1"/>
</dbReference>
<feature type="domain" description="Glucose-methanol-choline oxidoreductase N-terminal" evidence="7">
    <location>
        <begin position="250"/>
        <end position="264"/>
    </location>
</feature>
<dbReference type="InterPro" id="IPR036188">
    <property type="entry name" value="FAD/NAD-bd_sf"/>
</dbReference>
<keyword evidence="9" id="KW-1185">Reference proteome</keyword>